<dbReference type="CDD" id="cd01392">
    <property type="entry name" value="HTH_LacI"/>
    <property type="match status" value="1"/>
</dbReference>
<evidence type="ECO:0000256" key="2">
    <source>
        <dbReference type="ARBA" id="ARBA00023125"/>
    </source>
</evidence>
<dbReference type="Gene3D" id="1.10.260.40">
    <property type="entry name" value="lambda repressor-like DNA-binding domains"/>
    <property type="match status" value="1"/>
</dbReference>
<dbReference type="GO" id="GO:0000976">
    <property type="term" value="F:transcription cis-regulatory region binding"/>
    <property type="evidence" value="ECO:0007669"/>
    <property type="project" value="TreeGrafter"/>
</dbReference>
<keyword evidence="6" id="KW-1185">Reference proteome</keyword>
<dbReference type="SUPFAM" id="SSF47413">
    <property type="entry name" value="lambda repressor-like DNA-binding domains"/>
    <property type="match status" value="1"/>
</dbReference>
<dbReference type="EMBL" id="JACGWT010000008">
    <property type="protein sequence ID" value="MBA8796275.1"/>
    <property type="molecule type" value="Genomic_DNA"/>
</dbReference>
<accession>A0A7W3P7R7</accession>
<keyword evidence="2 5" id="KW-0238">DNA-binding</keyword>
<evidence type="ECO:0000313" key="6">
    <source>
        <dbReference type="Proteomes" id="UP000523079"/>
    </source>
</evidence>
<proteinExistence type="predicted"/>
<dbReference type="SUPFAM" id="SSF53822">
    <property type="entry name" value="Periplasmic binding protein-like I"/>
    <property type="match status" value="1"/>
</dbReference>
<evidence type="ECO:0000259" key="4">
    <source>
        <dbReference type="PROSITE" id="PS50932"/>
    </source>
</evidence>
<protein>
    <submittedName>
        <fullName evidence="5">DNA-binding LacI/PurR family transcriptional regulator</fullName>
    </submittedName>
</protein>
<dbReference type="InterPro" id="IPR046335">
    <property type="entry name" value="LacI/GalR-like_sensor"/>
</dbReference>
<sequence length="330" mass="34288">MADRAGVSVSTVSRALRDSPLVTPETRDRVRAAAEALSFTVSRAASSLATGRLGRVAVVVGGRLGSWFNGAVLDAMYEQVRDAGVELLIYRILDADDRRRFFATLPARRNADALVVASFGLTAAERDRLAGLGMPVVYLNQQVEGTPSVAIDDVAAGALATRHLVSLGHPAPAFVRGDGLGGFDYSAMHRVRGFRAELHAAGLDPDGRVVTAPRNEDGPGIVAALLALDPPPSAVVAESDDLAVTVLTRLRETGHAVPGEVSVIGIDDNAVAARFGLTTVAQPVAALGAEAARMALTLADPGSGASAAADSRVLPVSLVLRSTTRPHRTR</sequence>
<gene>
    <name evidence="5" type="ORF">FHX74_003928</name>
</gene>
<name>A0A7W3P7R7_9ACTN</name>
<dbReference type="CDD" id="cd06267">
    <property type="entry name" value="PBP1_LacI_sugar_binding-like"/>
    <property type="match status" value="1"/>
</dbReference>
<dbReference type="Pfam" id="PF00356">
    <property type="entry name" value="LacI"/>
    <property type="match status" value="1"/>
</dbReference>
<dbReference type="Gene3D" id="3.40.50.2300">
    <property type="match status" value="2"/>
</dbReference>
<evidence type="ECO:0000256" key="3">
    <source>
        <dbReference type="ARBA" id="ARBA00023163"/>
    </source>
</evidence>
<dbReference type="AlphaFoldDB" id="A0A7W3P7R7"/>
<dbReference type="GO" id="GO:0003700">
    <property type="term" value="F:DNA-binding transcription factor activity"/>
    <property type="evidence" value="ECO:0007669"/>
    <property type="project" value="TreeGrafter"/>
</dbReference>
<dbReference type="Pfam" id="PF13377">
    <property type="entry name" value="Peripla_BP_3"/>
    <property type="match status" value="1"/>
</dbReference>
<dbReference type="PANTHER" id="PTHR30146:SF138">
    <property type="entry name" value="TRANSCRIPTIONAL REGULATORY PROTEIN"/>
    <property type="match status" value="1"/>
</dbReference>
<dbReference type="InterPro" id="IPR000843">
    <property type="entry name" value="HTH_LacI"/>
</dbReference>
<dbReference type="InterPro" id="IPR028082">
    <property type="entry name" value="Peripla_BP_I"/>
</dbReference>
<dbReference type="SMART" id="SM00354">
    <property type="entry name" value="HTH_LACI"/>
    <property type="match status" value="1"/>
</dbReference>
<dbReference type="Proteomes" id="UP000523079">
    <property type="component" value="Unassembled WGS sequence"/>
</dbReference>
<comment type="caution">
    <text evidence="5">The sequence shown here is derived from an EMBL/GenBank/DDBJ whole genome shotgun (WGS) entry which is preliminary data.</text>
</comment>
<keyword evidence="1" id="KW-0805">Transcription regulation</keyword>
<feature type="domain" description="HTH lacI-type" evidence="4">
    <location>
        <begin position="1"/>
        <end position="50"/>
    </location>
</feature>
<organism evidence="5 6">
    <name type="scientific">Microlunatus kandeliicorticis</name>
    <dbReference type="NCBI Taxonomy" id="1759536"/>
    <lineage>
        <taxon>Bacteria</taxon>
        <taxon>Bacillati</taxon>
        <taxon>Actinomycetota</taxon>
        <taxon>Actinomycetes</taxon>
        <taxon>Propionibacteriales</taxon>
        <taxon>Propionibacteriaceae</taxon>
        <taxon>Microlunatus</taxon>
    </lineage>
</organism>
<dbReference type="InterPro" id="IPR010982">
    <property type="entry name" value="Lambda_DNA-bd_dom_sf"/>
</dbReference>
<reference evidence="5 6" key="1">
    <citation type="submission" date="2020-07" db="EMBL/GenBank/DDBJ databases">
        <title>Sequencing the genomes of 1000 actinobacteria strains.</title>
        <authorList>
            <person name="Klenk H.-P."/>
        </authorList>
    </citation>
    <scope>NUCLEOTIDE SEQUENCE [LARGE SCALE GENOMIC DNA]</scope>
    <source>
        <strain evidence="5 6">DSM 100723</strain>
    </source>
</reference>
<dbReference type="PROSITE" id="PS50932">
    <property type="entry name" value="HTH_LACI_2"/>
    <property type="match status" value="1"/>
</dbReference>
<evidence type="ECO:0000256" key="1">
    <source>
        <dbReference type="ARBA" id="ARBA00023015"/>
    </source>
</evidence>
<evidence type="ECO:0000313" key="5">
    <source>
        <dbReference type="EMBL" id="MBA8796275.1"/>
    </source>
</evidence>
<keyword evidence="3" id="KW-0804">Transcription</keyword>
<dbReference type="RefSeq" id="WP_220484251.1">
    <property type="nucleotide sequence ID" value="NZ_JACGWT010000008.1"/>
</dbReference>
<dbReference type="PANTHER" id="PTHR30146">
    <property type="entry name" value="LACI-RELATED TRANSCRIPTIONAL REPRESSOR"/>
    <property type="match status" value="1"/>
</dbReference>